<accession>A0A0A9AZ83</accession>
<reference evidence="1" key="2">
    <citation type="journal article" date="2015" name="Data Brief">
        <title>Shoot transcriptome of the giant reed, Arundo donax.</title>
        <authorList>
            <person name="Barrero R.A."/>
            <person name="Guerrero F.D."/>
            <person name="Moolhuijzen P."/>
            <person name="Goolsby J.A."/>
            <person name="Tidwell J."/>
            <person name="Bellgard S.E."/>
            <person name="Bellgard M.I."/>
        </authorList>
    </citation>
    <scope>NUCLEOTIDE SEQUENCE</scope>
    <source>
        <tissue evidence="1">Shoot tissue taken approximately 20 cm above the soil surface</tissue>
    </source>
</reference>
<dbReference type="AlphaFoldDB" id="A0A0A9AZ83"/>
<dbReference type="EMBL" id="GBRH01242717">
    <property type="protein sequence ID" value="JAD55178.1"/>
    <property type="molecule type" value="Transcribed_RNA"/>
</dbReference>
<proteinExistence type="predicted"/>
<reference evidence="1" key="1">
    <citation type="submission" date="2014-09" db="EMBL/GenBank/DDBJ databases">
        <authorList>
            <person name="Magalhaes I.L.F."/>
            <person name="Oliveira U."/>
            <person name="Santos F.R."/>
            <person name="Vidigal T.H.D.A."/>
            <person name="Brescovit A.D."/>
            <person name="Santos A.J."/>
        </authorList>
    </citation>
    <scope>NUCLEOTIDE SEQUENCE</scope>
    <source>
        <tissue evidence="1">Shoot tissue taken approximately 20 cm above the soil surface</tissue>
    </source>
</reference>
<protein>
    <submittedName>
        <fullName evidence="1">Uncharacterized protein</fullName>
    </submittedName>
</protein>
<sequence>MPEFCKDVKLQLCIQLCESVYFLPADF</sequence>
<evidence type="ECO:0000313" key="1">
    <source>
        <dbReference type="EMBL" id="JAD55178.1"/>
    </source>
</evidence>
<name>A0A0A9AZ83_ARUDO</name>
<organism evidence="1">
    <name type="scientific">Arundo donax</name>
    <name type="common">Giant reed</name>
    <name type="synonym">Donax arundinaceus</name>
    <dbReference type="NCBI Taxonomy" id="35708"/>
    <lineage>
        <taxon>Eukaryota</taxon>
        <taxon>Viridiplantae</taxon>
        <taxon>Streptophyta</taxon>
        <taxon>Embryophyta</taxon>
        <taxon>Tracheophyta</taxon>
        <taxon>Spermatophyta</taxon>
        <taxon>Magnoliopsida</taxon>
        <taxon>Liliopsida</taxon>
        <taxon>Poales</taxon>
        <taxon>Poaceae</taxon>
        <taxon>PACMAD clade</taxon>
        <taxon>Arundinoideae</taxon>
        <taxon>Arundineae</taxon>
        <taxon>Arundo</taxon>
    </lineage>
</organism>